<proteinExistence type="predicted"/>
<organism evidence="1 2">
    <name type="scientific">Tribolium castaneum</name>
    <name type="common">Red flour beetle</name>
    <dbReference type="NCBI Taxonomy" id="7070"/>
    <lineage>
        <taxon>Eukaryota</taxon>
        <taxon>Metazoa</taxon>
        <taxon>Ecdysozoa</taxon>
        <taxon>Arthropoda</taxon>
        <taxon>Hexapoda</taxon>
        <taxon>Insecta</taxon>
        <taxon>Pterygota</taxon>
        <taxon>Neoptera</taxon>
        <taxon>Endopterygota</taxon>
        <taxon>Coleoptera</taxon>
        <taxon>Polyphaga</taxon>
        <taxon>Cucujiformia</taxon>
        <taxon>Tenebrionidae</taxon>
        <taxon>Tenebrionidae incertae sedis</taxon>
        <taxon>Tribolium</taxon>
    </lineage>
</organism>
<dbReference type="AlphaFoldDB" id="A0A139WGT2"/>
<protein>
    <submittedName>
        <fullName evidence="1">Uncharacterized protein</fullName>
    </submittedName>
</protein>
<evidence type="ECO:0000313" key="1">
    <source>
        <dbReference type="EMBL" id="KYB27017.1"/>
    </source>
</evidence>
<reference evidence="1 2" key="2">
    <citation type="journal article" date="2010" name="Nucleic Acids Res.">
        <title>BeetleBase in 2010: revisions to provide comprehensive genomic information for Tribolium castaneum.</title>
        <authorList>
            <person name="Kim H.S."/>
            <person name="Murphy T."/>
            <person name="Xia J."/>
            <person name="Caragea D."/>
            <person name="Park Y."/>
            <person name="Beeman R.W."/>
            <person name="Lorenzen M.D."/>
            <person name="Butcher S."/>
            <person name="Manak J.R."/>
            <person name="Brown S.J."/>
        </authorList>
    </citation>
    <scope>GENOME REANNOTATION</scope>
    <source>
        <strain evidence="1 2">Georgia GA2</strain>
    </source>
</reference>
<accession>A0A139WGT2</accession>
<keyword evidence="2" id="KW-1185">Reference proteome</keyword>
<reference evidence="1 2" key="1">
    <citation type="journal article" date="2008" name="Nature">
        <title>The genome of the model beetle and pest Tribolium castaneum.</title>
        <authorList>
            <consortium name="Tribolium Genome Sequencing Consortium"/>
            <person name="Richards S."/>
            <person name="Gibbs R.A."/>
            <person name="Weinstock G.M."/>
            <person name="Brown S.J."/>
            <person name="Denell R."/>
            <person name="Beeman R.W."/>
            <person name="Gibbs R."/>
            <person name="Beeman R.W."/>
            <person name="Brown S.J."/>
            <person name="Bucher G."/>
            <person name="Friedrich M."/>
            <person name="Grimmelikhuijzen C.J."/>
            <person name="Klingler M."/>
            <person name="Lorenzen M."/>
            <person name="Richards S."/>
            <person name="Roth S."/>
            <person name="Schroder R."/>
            <person name="Tautz D."/>
            <person name="Zdobnov E.M."/>
            <person name="Muzny D."/>
            <person name="Gibbs R.A."/>
            <person name="Weinstock G.M."/>
            <person name="Attaway T."/>
            <person name="Bell S."/>
            <person name="Buhay C.J."/>
            <person name="Chandrabose M.N."/>
            <person name="Chavez D."/>
            <person name="Clerk-Blankenburg K.P."/>
            <person name="Cree A."/>
            <person name="Dao M."/>
            <person name="Davis C."/>
            <person name="Chacko J."/>
            <person name="Dinh H."/>
            <person name="Dugan-Rocha S."/>
            <person name="Fowler G."/>
            <person name="Garner T.T."/>
            <person name="Garnes J."/>
            <person name="Gnirke A."/>
            <person name="Hawes A."/>
            <person name="Hernandez J."/>
            <person name="Hines S."/>
            <person name="Holder M."/>
            <person name="Hume J."/>
            <person name="Jhangiani S.N."/>
            <person name="Joshi V."/>
            <person name="Khan Z.M."/>
            <person name="Jackson L."/>
            <person name="Kovar C."/>
            <person name="Kowis A."/>
            <person name="Lee S."/>
            <person name="Lewis L.R."/>
            <person name="Margolis J."/>
            <person name="Morgan M."/>
            <person name="Nazareth L.V."/>
            <person name="Nguyen N."/>
            <person name="Okwuonu G."/>
            <person name="Parker D."/>
            <person name="Richards S."/>
            <person name="Ruiz S.J."/>
            <person name="Santibanez J."/>
            <person name="Savard J."/>
            <person name="Scherer S.E."/>
            <person name="Schneider B."/>
            <person name="Sodergren E."/>
            <person name="Tautz D."/>
            <person name="Vattahil S."/>
            <person name="Villasana D."/>
            <person name="White C.S."/>
            <person name="Wright R."/>
            <person name="Park Y."/>
            <person name="Beeman R.W."/>
            <person name="Lord J."/>
            <person name="Oppert B."/>
            <person name="Lorenzen M."/>
            <person name="Brown S."/>
            <person name="Wang L."/>
            <person name="Savard J."/>
            <person name="Tautz D."/>
            <person name="Richards S."/>
            <person name="Weinstock G."/>
            <person name="Gibbs R.A."/>
            <person name="Liu Y."/>
            <person name="Worley K."/>
            <person name="Weinstock G."/>
            <person name="Elsik C.G."/>
            <person name="Reese J.T."/>
            <person name="Elhaik E."/>
            <person name="Landan G."/>
            <person name="Graur D."/>
            <person name="Arensburger P."/>
            <person name="Atkinson P."/>
            <person name="Beeman R.W."/>
            <person name="Beidler J."/>
            <person name="Brown S.J."/>
            <person name="Demuth J.P."/>
            <person name="Drury D.W."/>
            <person name="Du Y.Z."/>
            <person name="Fujiwara H."/>
            <person name="Lorenzen M."/>
            <person name="Maselli V."/>
            <person name="Osanai M."/>
            <person name="Park Y."/>
            <person name="Robertson H.M."/>
            <person name="Tu Z."/>
            <person name="Wang J.J."/>
            <person name="Wang S."/>
            <person name="Richards S."/>
            <person name="Song H."/>
            <person name="Zhang L."/>
            <person name="Sodergren E."/>
            <person name="Werner D."/>
            <person name="Stanke M."/>
            <person name="Morgenstern B."/>
            <person name="Solovyev V."/>
            <person name="Kosarev P."/>
            <person name="Brown G."/>
            <person name="Chen H.C."/>
            <person name="Ermolaeva O."/>
            <person name="Hlavina W."/>
            <person name="Kapustin Y."/>
            <person name="Kiryutin B."/>
            <person name="Kitts P."/>
            <person name="Maglott D."/>
            <person name="Pruitt K."/>
            <person name="Sapojnikov V."/>
            <person name="Souvorov A."/>
            <person name="Mackey A.J."/>
            <person name="Waterhouse R.M."/>
            <person name="Wyder S."/>
            <person name="Zdobnov E.M."/>
            <person name="Zdobnov E.M."/>
            <person name="Wyder S."/>
            <person name="Kriventseva E.V."/>
            <person name="Kadowaki T."/>
            <person name="Bork P."/>
            <person name="Aranda M."/>
            <person name="Bao R."/>
            <person name="Beermann A."/>
            <person name="Berns N."/>
            <person name="Bolognesi R."/>
            <person name="Bonneton F."/>
            <person name="Bopp D."/>
            <person name="Brown S.J."/>
            <person name="Bucher G."/>
            <person name="Butts T."/>
            <person name="Chaumot A."/>
            <person name="Denell R.E."/>
            <person name="Ferrier D.E."/>
            <person name="Friedrich M."/>
            <person name="Gordon C.M."/>
            <person name="Jindra M."/>
            <person name="Klingler M."/>
            <person name="Lan Q."/>
            <person name="Lattorff H.M."/>
            <person name="Laudet V."/>
            <person name="von Levetsow C."/>
            <person name="Liu Z."/>
            <person name="Lutz R."/>
            <person name="Lynch J.A."/>
            <person name="da Fonseca R.N."/>
            <person name="Posnien N."/>
            <person name="Reuter R."/>
            <person name="Roth S."/>
            <person name="Savard J."/>
            <person name="Schinko J.B."/>
            <person name="Schmitt C."/>
            <person name="Schoppmeier M."/>
            <person name="Schroder R."/>
            <person name="Shippy T.D."/>
            <person name="Simonnet F."/>
            <person name="Marques-Souza H."/>
            <person name="Tautz D."/>
            <person name="Tomoyasu Y."/>
            <person name="Trauner J."/>
            <person name="Van der Zee M."/>
            <person name="Vervoort M."/>
            <person name="Wittkopp N."/>
            <person name="Wimmer E.A."/>
            <person name="Yang X."/>
            <person name="Jones A.K."/>
            <person name="Sattelle D.B."/>
            <person name="Ebert P.R."/>
            <person name="Nelson D."/>
            <person name="Scott J.G."/>
            <person name="Beeman R.W."/>
            <person name="Muthukrishnan S."/>
            <person name="Kramer K.J."/>
            <person name="Arakane Y."/>
            <person name="Beeman R.W."/>
            <person name="Zhu Q."/>
            <person name="Hogenkamp D."/>
            <person name="Dixit R."/>
            <person name="Oppert B."/>
            <person name="Jiang H."/>
            <person name="Zou Z."/>
            <person name="Marshall J."/>
            <person name="Elpidina E."/>
            <person name="Vinokurov K."/>
            <person name="Oppert C."/>
            <person name="Zou Z."/>
            <person name="Evans J."/>
            <person name="Lu Z."/>
            <person name="Zhao P."/>
            <person name="Sumathipala N."/>
            <person name="Altincicek B."/>
            <person name="Vilcinskas A."/>
            <person name="Williams M."/>
            <person name="Hultmark D."/>
            <person name="Hetru C."/>
            <person name="Jiang H."/>
            <person name="Grimmelikhuijzen C.J."/>
            <person name="Hauser F."/>
            <person name="Cazzamali G."/>
            <person name="Williamson M."/>
            <person name="Park Y."/>
            <person name="Li B."/>
            <person name="Tanaka Y."/>
            <person name="Predel R."/>
            <person name="Neupert S."/>
            <person name="Schachtner J."/>
            <person name="Verleyen P."/>
            <person name="Raible F."/>
            <person name="Bork P."/>
            <person name="Friedrich M."/>
            <person name="Walden K.K."/>
            <person name="Robertson H.M."/>
            <person name="Angeli S."/>
            <person name="Foret S."/>
            <person name="Bucher G."/>
            <person name="Schuetz S."/>
            <person name="Maleszka R."/>
            <person name="Wimmer E.A."/>
            <person name="Beeman R.W."/>
            <person name="Lorenzen M."/>
            <person name="Tomoyasu Y."/>
            <person name="Miller S.C."/>
            <person name="Grossmann D."/>
            <person name="Bucher G."/>
        </authorList>
    </citation>
    <scope>NUCLEOTIDE SEQUENCE [LARGE SCALE GENOMIC DNA]</scope>
    <source>
        <strain evidence="1 2">Georgia GA2</strain>
    </source>
</reference>
<dbReference type="InParanoid" id="A0A139WGT2"/>
<gene>
    <name evidence="1" type="primary">AUGUSTUS-3.0.2_33357</name>
    <name evidence="1" type="ORF">TcasGA2_TC033357</name>
</gene>
<evidence type="ECO:0000313" key="2">
    <source>
        <dbReference type="Proteomes" id="UP000007266"/>
    </source>
</evidence>
<sequence length="44" mass="5131">MSFLNNPVHFSHTLNKKLSIVCVIICKIMRKYKVKFVFFGSKIA</sequence>
<dbReference type="EMBL" id="KQ971345">
    <property type="protein sequence ID" value="KYB27017.1"/>
    <property type="molecule type" value="Genomic_DNA"/>
</dbReference>
<dbReference type="Proteomes" id="UP000007266">
    <property type="component" value="Linkage group 6"/>
</dbReference>
<name>A0A139WGT2_TRICA</name>